<dbReference type="Proteomes" id="UP000620127">
    <property type="component" value="Unassembled WGS sequence"/>
</dbReference>
<gene>
    <name evidence="3" type="ORF">GCM10011282_19330</name>
</gene>
<accession>A0ABQ2XEA9</accession>
<reference evidence="4" key="1">
    <citation type="journal article" date="2019" name="Int. J. Syst. Evol. Microbiol.">
        <title>The Global Catalogue of Microorganisms (GCM) 10K type strain sequencing project: providing services to taxonomists for standard genome sequencing and annotation.</title>
        <authorList>
            <consortium name="The Broad Institute Genomics Platform"/>
            <consortium name="The Broad Institute Genome Sequencing Center for Infectious Disease"/>
            <person name="Wu L."/>
            <person name="Ma J."/>
        </authorList>
    </citation>
    <scope>NUCLEOTIDE SEQUENCE [LARGE SCALE GENOMIC DNA]</scope>
    <source>
        <strain evidence="4">KCTC 23916</strain>
    </source>
</reference>
<dbReference type="InterPro" id="IPR024399">
    <property type="entry name" value="DUF2628"/>
</dbReference>
<dbReference type="RefSeq" id="WP_186890609.1">
    <property type="nucleotide sequence ID" value="NZ_BMYT01000003.1"/>
</dbReference>
<dbReference type="Pfam" id="PF10947">
    <property type="entry name" value="DUF2628"/>
    <property type="match status" value="1"/>
</dbReference>
<name>A0ABQ2XEA9_9BURK</name>
<evidence type="ECO:0000256" key="2">
    <source>
        <dbReference type="SAM" id="Phobius"/>
    </source>
</evidence>
<sequence>MNQVIPPTSTNPDEKFQVVLKGLHSSFIQEEAKLKLATLFKATVEQMDKILSTPNFVVKKAISFDMASKYKSAIELAGGVCEVKSENISAFTLDVDLPSLKRHEEEPKMTTPPQGVQDKSMQKDRQETEPSILNLDVSDSWKNKFALIEKAGGVRLQKFNELSSGERMVIFNVLGALFCFMYYLAKGMWKKAIVLTSISIVLIFIIDAILESMDMGNSKITYFVSPAIFATRANIDYYKRMVLGDNGWW</sequence>
<comment type="caution">
    <text evidence="3">The sequence shown here is derived from an EMBL/GenBank/DDBJ whole genome shotgun (WGS) entry which is preliminary data.</text>
</comment>
<keyword evidence="2" id="KW-0812">Transmembrane</keyword>
<keyword evidence="2" id="KW-0472">Membrane</keyword>
<evidence type="ECO:0000313" key="4">
    <source>
        <dbReference type="Proteomes" id="UP000620127"/>
    </source>
</evidence>
<evidence type="ECO:0008006" key="5">
    <source>
        <dbReference type="Google" id="ProtNLM"/>
    </source>
</evidence>
<evidence type="ECO:0000313" key="3">
    <source>
        <dbReference type="EMBL" id="GGX13331.1"/>
    </source>
</evidence>
<proteinExistence type="predicted"/>
<keyword evidence="2" id="KW-1133">Transmembrane helix</keyword>
<feature type="region of interest" description="Disordered" evidence="1">
    <location>
        <begin position="102"/>
        <end position="123"/>
    </location>
</feature>
<feature type="transmembrane region" description="Helical" evidence="2">
    <location>
        <begin position="168"/>
        <end position="185"/>
    </location>
</feature>
<dbReference type="EMBL" id="BMYT01000003">
    <property type="protein sequence ID" value="GGX13331.1"/>
    <property type="molecule type" value="Genomic_DNA"/>
</dbReference>
<organism evidence="3 4">
    <name type="scientific">Undibacterium macrobrachii</name>
    <dbReference type="NCBI Taxonomy" id="1119058"/>
    <lineage>
        <taxon>Bacteria</taxon>
        <taxon>Pseudomonadati</taxon>
        <taxon>Pseudomonadota</taxon>
        <taxon>Betaproteobacteria</taxon>
        <taxon>Burkholderiales</taxon>
        <taxon>Oxalobacteraceae</taxon>
        <taxon>Undibacterium</taxon>
    </lineage>
</organism>
<keyword evidence="4" id="KW-1185">Reference proteome</keyword>
<feature type="transmembrane region" description="Helical" evidence="2">
    <location>
        <begin position="191"/>
        <end position="210"/>
    </location>
</feature>
<protein>
    <recommendedName>
        <fullName evidence="5">Ribosomal protein L7/L12 C-terminal domain-containing protein</fullName>
    </recommendedName>
</protein>
<evidence type="ECO:0000256" key="1">
    <source>
        <dbReference type="SAM" id="MobiDB-lite"/>
    </source>
</evidence>